<dbReference type="OrthoDB" id="3210158at2"/>
<comment type="caution">
    <text evidence="1">The sequence shown here is derived from an EMBL/GenBank/DDBJ whole genome shotgun (WGS) entry which is preliminary data.</text>
</comment>
<sequence length="257" mass="27246">MRHNRRVTAPTTSEQPPNPVLASVVELARAAARQEAGDEQIGAHAGVLAEDEASVTHLFEAAHPGYDGWRWAVTIATTGGDDDPVTISEVVLLPGPDSLVAPDWVPWGERVRAGDLGVGDLMPTAQDDARLAPGYLESDDPAVEEVAREVGLGRVRVLSRFGRLDSARRWADGDFGPRSDMARSAPAYCGTCGFYQQIAGSLGAAFGVCTNEITPADGHVVHVEYGCGAHSEAEVDTGSTVPVAELVYDDTELEVEQ</sequence>
<evidence type="ECO:0000313" key="1">
    <source>
        <dbReference type="EMBL" id="REH29419.1"/>
    </source>
</evidence>
<dbReference type="Proteomes" id="UP000256269">
    <property type="component" value="Unassembled WGS sequence"/>
</dbReference>
<keyword evidence="2" id="KW-1185">Reference proteome</keyword>
<reference evidence="1 2" key="1">
    <citation type="submission" date="2018-08" db="EMBL/GenBank/DDBJ databases">
        <title>Genomic Encyclopedia of Archaeal and Bacterial Type Strains, Phase II (KMG-II): from individual species to whole genera.</title>
        <authorList>
            <person name="Goeker M."/>
        </authorList>
    </citation>
    <scope>NUCLEOTIDE SEQUENCE [LARGE SCALE GENOMIC DNA]</scope>
    <source>
        <strain evidence="1 2">DSM 45791</strain>
    </source>
</reference>
<dbReference type="InterPro" id="IPR021391">
    <property type="entry name" value="DUF3027"/>
</dbReference>
<gene>
    <name evidence="1" type="ORF">BCF44_12534</name>
</gene>
<dbReference type="AlphaFoldDB" id="A0A3E0GUS4"/>
<evidence type="ECO:0008006" key="3">
    <source>
        <dbReference type="Google" id="ProtNLM"/>
    </source>
</evidence>
<protein>
    <recommendedName>
        <fullName evidence="3">DUF3027 family protein</fullName>
    </recommendedName>
</protein>
<name>A0A3E0GUS4_9PSEU</name>
<dbReference type="EMBL" id="QUNO01000025">
    <property type="protein sequence ID" value="REH29419.1"/>
    <property type="molecule type" value="Genomic_DNA"/>
</dbReference>
<proteinExistence type="predicted"/>
<dbReference type="Pfam" id="PF11228">
    <property type="entry name" value="DUF3027"/>
    <property type="match status" value="1"/>
</dbReference>
<accession>A0A3E0GUS4</accession>
<organism evidence="1 2">
    <name type="scientific">Kutzneria buriramensis</name>
    <dbReference type="NCBI Taxonomy" id="1045776"/>
    <lineage>
        <taxon>Bacteria</taxon>
        <taxon>Bacillati</taxon>
        <taxon>Actinomycetota</taxon>
        <taxon>Actinomycetes</taxon>
        <taxon>Pseudonocardiales</taxon>
        <taxon>Pseudonocardiaceae</taxon>
        <taxon>Kutzneria</taxon>
    </lineage>
</organism>
<evidence type="ECO:0000313" key="2">
    <source>
        <dbReference type="Proteomes" id="UP000256269"/>
    </source>
</evidence>